<evidence type="ECO:0000256" key="2">
    <source>
        <dbReference type="ARBA" id="ARBA00023110"/>
    </source>
</evidence>
<dbReference type="InterPro" id="IPR002130">
    <property type="entry name" value="Cyclophilin-type_PPIase_dom"/>
</dbReference>
<dbReference type="PANTHER" id="PTHR11071:SF561">
    <property type="entry name" value="PEPTIDYL-PROLYL CIS-TRANS ISOMERASE D-RELATED"/>
    <property type="match status" value="1"/>
</dbReference>
<accession>A0A0R0LTF5</accession>
<evidence type="ECO:0000256" key="3">
    <source>
        <dbReference type="ARBA" id="ARBA00023235"/>
    </source>
</evidence>
<dbReference type="InterPro" id="IPR029000">
    <property type="entry name" value="Cyclophilin-like_dom_sf"/>
</dbReference>
<dbReference type="PROSITE" id="PS00170">
    <property type="entry name" value="CSA_PPIASE_1"/>
    <property type="match status" value="1"/>
</dbReference>
<dbReference type="InterPro" id="IPR020892">
    <property type="entry name" value="Cyclophilin-type_PPIase_CS"/>
</dbReference>
<dbReference type="EC" id="5.2.1.8" evidence="4"/>
<comment type="similarity">
    <text evidence="4">Belongs to the cyclophilin-type PPIase family.</text>
</comment>
<dbReference type="GO" id="GO:0006457">
    <property type="term" value="P:protein folding"/>
    <property type="evidence" value="ECO:0007669"/>
    <property type="project" value="InterPro"/>
</dbReference>
<dbReference type="FunFam" id="2.40.100.10:FF:000025">
    <property type="entry name" value="Peptidyl-prolyl cis-trans isomerase CYP19-2"/>
    <property type="match status" value="1"/>
</dbReference>
<dbReference type="Proteomes" id="UP000051530">
    <property type="component" value="Unassembled WGS sequence"/>
</dbReference>
<dbReference type="VEuPathDB" id="MicrosporidiaDB:M153_3192000626"/>
<evidence type="ECO:0000313" key="7">
    <source>
        <dbReference type="Proteomes" id="UP000051530"/>
    </source>
</evidence>
<protein>
    <recommendedName>
        <fullName evidence="4">Peptidyl-prolyl cis-trans isomerase</fullName>
        <shortName evidence="4">PPIase</shortName>
        <ecNumber evidence="4">5.2.1.8</ecNumber>
    </recommendedName>
</protein>
<dbReference type="AlphaFoldDB" id="A0A0R0LTF5"/>
<keyword evidence="3 4" id="KW-0413">Isomerase</keyword>
<dbReference type="GO" id="GO:0016018">
    <property type="term" value="F:cyclosporin A binding"/>
    <property type="evidence" value="ECO:0007669"/>
    <property type="project" value="TreeGrafter"/>
</dbReference>
<evidence type="ECO:0000256" key="1">
    <source>
        <dbReference type="ARBA" id="ARBA00000971"/>
    </source>
</evidence>
<comment type="caution">
    <text evidence="6">The sequence shown here is derived from an EMBL/GenBank/DDBJ whole genome shotgun (WGS) entry which is preliminary data.</text>
</comment>
<dbReference type="PANTHER" id="PTHR11071">
    <property type="entry name" value="PEPTIDYL-PROLYL CIS-TRANS ISOMERASE"/>
    <property type="match status" value="1"/>
</dbReference>
<comment type="catalytic activity">
    <reaction evidence="1 4">
        <text>[protein]-peptidylproline (omega=180) = [protein]-peptidylproline (omega=0)</text>
        <dbReference type="Rhea" id="RHEA:16237"/>
        <dbReference type="Rhea" id="RHEA-COMP:10747"/>
        <dbReference type="Rhea" id="RHEA-COMP:10748"/>
        <dbReference type="ChEBI" id="CHEBI:83833"/>
        <dbReference type="ChEBI" id="CHEBI:83834"/>
        <dbReference type="EC" id="5.2.1.8"/>
    </reaction>
</comment>
<feature type="signal peptide" evidence="4">
    <location>
        <begin position="1"/>
        <end position="18"/>
    </location>
</feature>
<evidence type="ECO:0000259" key="5">
    <source>
        <dbReference type="PROSITE" id="PS50072"/>
    </source>
</evidence>
<dbReference type="GO" id="GO:0003755">
    <property type="term" value="F:peptidyl-prolyl cis-trans isomerase activity"/>
    <property type="evidence" value="ECO:0007669"/>
    <property type="project" value="UniProtKB-UniRule"/>
</dbReference>
<feature type="domain" description="PPIase cyclophilin-type" evidence="5">
    <location>
        <begin position="17"/>
        <end position="183"/>
    </location>
</feature>
<dbReference type="OrthoDB" id="193499at2759"/>
<dbReference type="EMBL" id="LGUB01000718">
    <property type="protein sequence ID" value="KRH92732.1"/>
    <property type="molecule type" value="Genomic_DNA"/>
</dbReference>
<dbReference type="GO" id="GO:0005737">
    <property type="term" value="C:cytoplasm"/>
    <property type="evidence" value="ECO:0007669"/>
    <property type="project" value="TreeGrafter"/>
</dbReference>
<reference evidence="6 7" key="1">
    <citation type="submission" date="2015-07" db="EMBL/GenBank/DDBJ databases">
        <title>The genome of Pseudoloma neurophilia, a relevant intracellular parasite of the zebrafish.</title>
        <authorList>
            <person name="Ndikumana S."/>
            <person name="Pelin A."/>
            <person name="Sanders J."/>
            <person name="Corradi N."/>
        </authorList>
    </citation>
    <scope>NUCLEOTIDE SEQUENCE [LARGE SCALE GENOMIC DNA]</scope>
    <source>
        <strain evidence="6 7">MK1</strain>
    </source>
</reference>
<dbReference type="InterPro" id="IPR024936">
    <property type="entry name" value="Cyclophilin-type_PPIase"/>
</dbReference>
<comment type="function">
    <text evidence="4">PPIases accelerate the folding of proteins. It catalyzes the cis-trans isomerization of proline imidic peptide bonds in oligopeptides.</text>
</comment>
<dbReference type="Pfam" id="PF00160">
    <property type="entry name" value="Pro_isomerase"/>
    <property type="match status" value="1"/>
</dbReference>
<dbReference type="PIRSF" id="PIRSF001467">
    <property type="entry name" value="Peptidylpro_ismrse"/>
    <property type="match status" value="1"/>
</dbReference>
<feature type="chain" id="PRO_5006519338" description="Peptidyl-prolyl cis-trans isomerase" evidence="4">
    <location>
        <begin position="19"/>
        <end position="200"/>
    </location>
</feature>
<proteinExistence type="inferred from homology"/>
<gene>
    <name evidence="6" type="ORF">M153_3192000626</name>
</gene>
<organism evidence="6 7">
    <name type="scientific">Pseudoloma neurophilia</name>
    <dbReference type="NCBI Taxonomy" id="146866"/>
    <lineage>
        <taxon>Eukaryota</taxon>
        <taxon>Fungi</taxon>
        <taxon>Fungi incertae sedis</taxon>
        <taxon>Microsporidia</taxon>
        <taxon>Pseudoloma</taxon>
    </lineage>
</organism>
<sequence>MRLMVFLLSIFASRQVYMDVEFTNEKGNKITRKLIFDLFDDVEKTVNNFCGFINGVEVNGKKRSYENTIFHRVIEGFMIQGGDILNGNGTGSISIYDGKPFADENFKHLHMIGSLAMANSGPNSNGSQFYITVGKTQWLDKKHVVFGQITKETFPYVQEISRVVTNKRNDKPVHPVKIVKCGDYLKSTEVPREEEPKETL</sequence>
<dbReference type="PRINTS" id="PR00153">
    <property type="entry name" value="CSAPPISMRASE"/>
</dbReference>
<dbReference type="Gene3D" id="2.40.100.10">
    <property type="entry name" value="Cyclophilin-like"/>
    <property type="match status" value="1"/>
</dbReference>
<keyword evidence="7" id="KW-1185">Reference proteome</keyword>
<keyword evidence="4" id="KW-0732">Signal</keyword>
<dbReference type="SUPFAM" id="SSF50891">
    <property type="entry name" value="Cyclophilin-like"/>
    <property type="match status" value="1"/>
</dbReference>
<keyword evidence="2 4" id="KW-0697">Rotamase</keyword>
<name>A0A0R0LTF5_9MICR</name>
<evidence type="ECO:0000313" key="6">
    <source>
        <dbReference type="EMBL" id="KRH92732.1"/>
    </source>
</evidence>
<evidence type="ECO:0000256" key="4">
    <source>
        <dbReference type="RuleBase" id="RU363019"/>
    </source>
</evidence>
<dbReference type="PROSITE" id="PS50072">
    <property type="entry name" value="CSA_PPIASE_2"/>
    <property type="match status" value="1"/>
</dbReference>